<evidence type="ECO:0000313" key="2">
    <source>
        <dbReference type="EMBL" id="PMC25688.1"/>
    </source>
</evidence>
<comment type="caution">
    <text evidence="2">The sequence shown here is derived from an EMBL/GenBank/DDBJ whole genome shotgun (WGS) entry which is preliminary data.</text>
</comment>
<gene>
    <name evidence="2" type="ORF">CJ231_01300</name>
</gene>
<dbReference type="AlphaFoldDB" id="A0A2N6QUG2"/>
<evidence type="ECO:0000259" key="1">
    <source>
        <dbReference type="PROSITE" id="PS50943"/>
    </source>
</evidence>
<name>A0A2N6QUG2_9BACT</name>
<organism evidence="2 3">
    <name type="scientific">Hoylesella buccalis</name>
    <dbReference type="NCBI Taxonomy" id="28127"/>
    <lineage>
        <taxon>Bacteria</taxon>
        <taxon>Pseudomonadati</taxon>
        <taxon>Bacteroidota</taxon>
        <taxon>Bacteroidia</taxon>
        <taxon>Bacteroidales</taxon>
        <taxon>Prevotellaceae</taxon>
        <taxon>Hoylesella</taxon>
    </lineage>
</organism>
<dbReference type="InterPro" id="IPR001387">
    <property type="entry name" value="Cro/C1-type_HTH"/>
</dbReference>
<dbReference type="RefSeq" id="WP_102696596.1">
    <property type="nucleotide sequence ID" value="NZ_PNGJ01000001.1"/>
</dbReference>
<sequence length="71" mass="8058">MNELNRVKIVLVEQKKTGKCLAEQLGDSVTITSFWCFNSVQPDLQALSKIAKLLKVDTRELLVPTDLHENF</sequence>
<dbReference type="OrthoDB" id="7865033at2"/>
<dbReference type="Gene3D" id="1.10.260.40">
    <property type="entry name" value="lambda repressor-like DNA-binding domains"/>
    <property type="match status" value="1"/>
</dbReference>
<dbReference type="EMBL" id="PNGJ01000001">
    <property type="protein sequence ID" value="PMC25688.1"/>
    <property type="molecule type" value="Genomic_DNA"/>
</dbReference>
<protein>
    <submittedName>
        <fullName evidence="2">Transcriptional regulator</fullName>
    </submittedName>
</protein>
<dbReference type="GO" id="GO:0003677">
    <property type="term" value="F:DNA binding"/>
    <property type="evidence" value="ECO:0007669"/>
    <property type="project" value="InterPro"/>
</dbReference>
<dbReference type="Proteomes" id="UP000235564">
    <property type="component" value="Unassembled WGS sequence"/>
</dbReference>
<dbReference type="PROSITE" id="PS50943">
    <property type="entry name" value="HTH_CROC1"/>
    <property type="match status" value="1"/>
</dbReference>
<proteinExistence type="predicted"/>
<accession>A0A2N6QUG2</accession>
<evidence type="ECO:0000313" key="3">
    <source>
        <dbReference type="Proteomes" id="UP000235564"/>
    </source>
</evidence>
<dbReference type="SUPFAM" id="SSF47413">
    <property type="entry name" value="lambda repressor-like DNA-binding domains"/>
    <property type="match status" value="1"/>
</dbReference>
<feature type="domain" description="HTH cro/C1-type" evidence="1">
    <location>
        <begin position="38"/>
        <end position="61"/>
    </location>
</feature>
<reference evidence="2 3" key="1">
    <citation type="submission" date="2017-09" db="EMBL/GenBank/DDBJ databases">
        <title>Bacterial strain isolated from the female urinary microbiota.</title>
        <authorList>
            <person name="Thomas-White K."/>
            <person name="Kumar N."/>
            <person name="Forster S."/>
            <person name="Putonti C."/>
            <person name="Lawley T."/>
            <person name="Wolfe A.J."/>
        </authorList>
    </citation>
    <scope>NUCLEOTIDE SEQUENCE [LARGE SCALE GENOMIC DNA]</scope>
    <source>
        <strain evidence="2 3">UMB0536</strain>
    </source>
</reference>
<dbReference type="InterPro" id="IPR010982">
    <property type="entry name" value="Lambda_DNA-bd_dom_sf"/>
</dbReference>